<evidence type="ECO:0000256" key="1">
    <source>
        <dbReference type="SAM" id="MobiDB-lite"/>
    </source>
</evidence>
<evidence type="ECO:0008006" key="4">
    <source>
        <dbReference type="Google" id="ProtNLM"/>
    </source>
</evidence>
<dbReference type="EnsemblMetazoa" id="G10600.2">
    <property type="protein sequence ID" value="G10600.2:cds"/>
    <property type="gene ID" value="G10600"/>
</dbReference>
<accession>A0A8W8HQV2</accession>
<evidence type="ECO:0000313" key="2">
    <source>
        <dbReference type="EnsemblMetazoa" id="G10600.2:cds"/>
    </source>
</evidence>
<keyword evidence="3" id="KW-1185">Reference proteome</keyword>
<reference evidence="2" key="1">
    <citation type="submission" date="2022-08" db="UniProtKB">
        <authorList>
            <consortium name="EnsemblMetazoa"/>
        </authorList>
    </citation>
    <scope>IDENTIFICATION</scope>
    <source>
        <strain evidence="2">05x7-T-G4-1.051#20</strain>
    </source>
</reference>
<dbReference type="SUPFAM" id="SSF101898">
    <property type="entry name" value="NHL repeat"/>
    <property type="match status" value="1"/>
</dbReference>
<dbReference type="InterPro" id="IPR011042">
    <property type="entry name" value="6-blade_b-propeller_TolB-like"/>
</dbReference>
<evidence type="ECO:0000313" key="3">
    <source>
        <dbReference type="Proteomes" id="UP000005408"/>
    </source>
</evidence>
<dbReference type="AlphaFoldDB" id="A0A8W8HQV2"/>
<dbReference type="Proteomes" id="UP000005408">
    <property type="component" value="Unassembled WGS sequence"/>
</dbReference>
<dbReference type="Gene3D" id="2.120.10.30">
    <property type="entry name" value="TolB, C-terminal domain"/>
    <property type="match status" value="1"/>
</dbReference>
<proteinExistence type="predicted"/>
<name>A0A8W8HQV2_MAGGI</name>
<sequence>MRRRCTEHRLEPSGKFSTGENVRDSNPIRRNQRPSPVWRQMKDQRAVENPADVLTAELRDIGVGIVRGKMRKSARDQSEFVTGEIRNLIEKGCVSRVREKPTVGNPLTVAKNRNDDKCNWIPSQNCDWLGLHWNTEKGQVHISNDRIYRLNLCLDTIHGFGGYFKCITDNNKNVFMGSVVGNWTAEEAMQSSTWRELETVNRVMKRLGVQSHINKAVTDSGVSLDSKLGTFSEHMLMHGFGGNGRRFVVTNLIDDSMLITKNGQCDCVTGDHVGHKLCKVSEVAVYHKNGFEKILECDKTMSRLEEILHHSQQEQKDLAEHAGNLICNVLDREMEVGQRLKLWSKKMVEDVTLLKERHDMSLKEDEYLASAVLERKTRKPVTESDSLSVTYLHSEIKRLLTSKTEIAPQKKISEKLRFEAGPPVENLDTGFGKLKQFKVHCQENSSDEINEGDHSNTLEDGDNLNEGKTLHDVFVYQPCGKGPIDDIAVFDEHKIFVVSQGTLYQFIANRKDVELDPTVIAKGVYQIAPVLSSRDLLFITYNGKEIKRLSNKSAITTFTLKRQNYDYSNEQYLALNSDIEAYICVLWSKEEKGYQMQMFISLLDEYGVNLMNISCVPKSSHWKHRPRIIATCEPSSHVIVYDGRLEAVGTTPKRIHLSAYAGSVGVNPTSQFAALDLTIDSKGNILLAEPNDNAIHLLDKSLKFKRLLLTEEDGLTGPRSVTLDPSGYLWVGCSDGQIRVFNYQYLMCTDRKSRYLHSA</sequence>
<protein>
    <recommendedName>
        <fullName evidence="4">Tripartite motif-containing protein 2</fullName>
    </recommendedName>
</protein>
<feature type="region of interest" description="Disordered" evidence="1">
    <location>
        <begin position="1"/>
        <end position="37"/>
    </location>
</feature>
<organism evidence="2 3">
    <name type="scientific">Magallana gigas</name>
    <name type="common">Pacific oyster</name>
    <name type="synonym">Crassostrea gigas</name>
    <dbReference type="NCBI Taxonomy" id="29159"/>
    <lineage>
        <taxon>Eukaryota</taxon>
        <taxon>Metazoa</taxon>
        <taxon>Spiralia</taxon>
        <taxon>Lophotrochozoa</taxon>
        <taxon>Mollusca</taxon>
        <taxon>Bivalvia</taxon>
        <taxon>Autobranchia</taxon>
        <taxon>Pteriomorphia</taxon>
        <taxon>Ostreida</taxon>
        <taxon>Ostreoidea</taxon>
        <taxon>Ostreidae</taxon>
        <taxon>Magallana</taxon>
    </lineage>
</organism>